<sequence>MVRETSPRQKLLLNLPKHLRKQHSYLSSDFALKMSLHTPYYTVKYPSTTLGTMETRHGNVENKGRLYHVTGYAVRVLLVDYIQ</sequence>
<dbReference type="Proteomes" id="UP000499080">
    <property type="component" value="Unassembled WGS sequence"/>
</dbReference>
<proteinExistence type="predicted"/>
<name>A0A4Y2CBC5_ARAVE</name>
<gene>
    <name evidence="1" type="ORF">AVEN_170345_1</name>
</gene>
<evidence type="ECO:0000313" key="2">
    <source>
        <dbReference type="Proteomes" id="UP000499080"/>
    </source>
</evidence>
<reference evidence="1 2" key="1">
    <citation type="journal article" date="2019" name="Sci. Rep.">
        <title>Orb-weaving spider Araneus ventricosus genome elucidates the spidroin gene catalogue.</title>
        <authorList>
            <person name="Kono N."/>
            <person name="Nakamura H."/>
            <person name="Ohtoshi R."/>
            <person name="Moran D.A.P."/>
            <person name="Shinohara A."/>
            <person name="Yoshida Y."/>
            <person name="Fujiwara M."/>
            <person name="Mori M."/>
            <person name="Tomita M."/>
            <person name="Arakawa K."/>
        </authorList>
    </citation>
    <scope>NUCLEOTIDE SEQUENCE [LARGE SCALE GENOMIC DNA]</scope>
</reference>
<evidence type="ECO:0000313" key="1">
    <source>
        <dbReference type="EMBL" id="GBM01294.1"/>
    </source>
</evidence>
<organism evidence="1 2">
    <name type="scientific">Araneus ventricosus</name>
    <name type="common">Orbweaver spider</name>
    <name type="synonym">Epeira ventricosa</name>
    <dbReference type="NCBI Taxonomy" id="182803"/>
    <lineage>
        <taxon>Eukaryota</taxon>
        <taxon>Metazoa</taxon>
        <taxon>Ecdysozoa</taxon>
        <taxon>Arthropoda</taxon>
        <taxon>Chelicerata</taxon>
        <taxon>Arachnida</taxon>
        <taxon>Araneae</taxon>
        <taxon>Araneomorphae</taxon>
        <taxon>Entelegynae</taxon>
        <taxon>Araneoidea</taxon>
        <taxon>Araneidae</taxon>
        <taxon>Araneus</taxon>
    </lineage>
</organism>
<accession>A0A4Y2CBC5</accession>
<dbReference type="AlphaFoldDB" id="A0A4Y2CBC5"/>
<comment type="caution">
    <text evidence="1">The sequence shown here is derived from an EMBL/GenBank/DDBJ whole genome shotgun (WGS) entry which is preliminary data.</text>
</comment>
<dbReference type="EMBL" id="BGPR01000167">
    <property type="protein sequence ID" value="GBM01294.1"/>
    <property type="molecule type" value="Genomic_DNA"/>
</dbReference>
<keyword evidence="2" id="KW-1185">Reference proteome</keyword>
<protein>
    <submittedName>
        <fullName evidence="1">Uncharacterized protein</fullName>
    </submittedName>
</protein>